<dbReference type="Pfam" id="PF01784">
    <property type="entry name" value="DUF34_NIF3"/>
    <property type="match status" value="1"/>
</dbReference>
<dbReference type="Proteomes" id="UP001481413">
    <property type="component" value="Unassembled WGS sequence"/>
</dbReference>
<proteinExistence type="inferred from homology"/>
<name>A0ABP9ZWQ1_9GAMM</name>
<dbReference type="EMBL" id="BAABWH010000001">
    <property type="protein sequence ID" value="GAA6144564.1"/>
    <property type="molecule type" value="Genomic_DNA"/>
</dbReference>
<accession>A0ABP9ZWQ1</accession>
<dbReference type="InterPro" id="IPR036069">
    <property type="entry name" value="DUF34/NIF3_sf"/>
</dbReference>
<evidence type="ECO:0000256" key="2">
    <source>
        <dbReference type="ARBA" id="ARBA00022723"/>
    </source>
</evidence>
<gene>
    <name evidence="3" type="ORF">NBRC116585_06810</name>
</gene>
<reference evidence="3 4" key="1">
    <citation type="submission" date="2024-04" db="EMBL/GenBank/DDBJ databases">
        <title>Draft genome sequence of Thalassolituus maritimus NBRC 116585.</title>
        <authorList>
            <person name="Miyakawa T."/>
            <person name="Kusuya Y."/>
            <person name="Miura T."/>
        </authorList>
    </citation>
    <scope>NUCLEOTIDE SEQUENCE [LARGE SCALE GENOMIC DNA]</scope>
    <source>
        <strain evidence="3 4">5NW40-0001</strain>
    </source>
</reference>
<comment type="similarity">
    <text evidence="1">Belongs to the GTP cyclohydrolase I type 2/NIF3 family.</text>
</comment>
<keyword evidence="2" id="KW-0479">Metal-binding</keyword>
<protein>
    <submittedName>
        <fullName evidence="3">Nif3-like dinuclear metal center hexameric protein</fullName>
    </submittedName>
</protein>
<sequence length="276" mass="30328">MSALRNLSTINEFTWYKLLDGRTMAVARKELISHLDRILQSKKIRDYCPNGLQVAGSETIQKVVTGVTASQGLIEAAIEEEADAILVHHGYFWKGEDERVIGIKKERLKALLTHDINLIAYHLPLDMHPVYGNNVQLADVLGLQVDGPLDDEDLSVPGNVGRLPRPMTGGEFSAWIAQCLQREPLHIGESGDTIETIAWCTGGAQGYLQKAVDAGIDAFLTGEINEPAVHLARETGTHFFSAGHHATERYGAKALGEYIADEFDLDVTFIDIDNPV</sequence>
<dbReference type="PANTHER" id="PTHR13799">
    <property type="entry name" value="NGG1 INTERACTING FACTOR 3"/>
    <property type="match status" value="1"/>
</dbReference>
<dbReference type="NCBIfam" id="TIGR00486">
    <property type="entry name" value="YbgI_SA1388"/>
    <property type="match status" value="1"/>
</dbReference>
<evidence type="ECO:0000256" key="1">
    <source>
        <dbReference type="ARBA" id="ARBA00006964"/>
    </source>
</evidence>
<keyword evidence="4" id="KW-1185">Reference proteome</keyword>
<dbReference type="InterPro" id="IPR002678">
    <property type="entry name" value="DUF34/NIF3"/>
</dbReference>
<dbReference type="Gene3D" id="3.40.1390.30">
    <property type="entry name" value="NIF3 (NGG1p interacting factor 3)-like"/>
    <property type="match status" value="2"/>
</dbReference>
<dbReference type="SUPFAM" id="SSF102705">
    <property type="entry name" value="NIF3 (NGG1p interacting factor 3)-like"/>
    <property type="match status" value="1"/>
</dbReference>
<dbReference type="PANTHER" id="PTHR13799:SF14">
    <property type="entry name" value="GTP CYCLOHYDROLASE 1 TYPE 2 HOMOLOG"/>
    <property type="match status" value="1"/>
</dbReference>
<evidence type="ECO:0000313" key="3">
    <source>
        <dbReference type="EMBL" id="GAA6144564.1"/>
    </source>
</evidence>
<organism evidence="3 4">
    <name type="scientific">Thalassolituus maritimus</name>
    <dbReference type="NCBI Taxonomy" id="484498"/>
    <lineage>
        <taxon>Bacteria</taxon>
        <taxon>Pseudomonadati</taxon>
        <taxon>Pseudomonadota</taxon>
        <taxon>Gammaproteobacteria</taxon>
        <taxon>Oceanospirillales</taxon>
        <taxon>Oceanospirillaceae</taxon>
        <taxon>Thalassolituus</taxon>
    </lineage>
</organism>
<comment type="caution">
    <text evidence="3">The sequence shown here is derived from an EMBL/GenBank/DDBJ whole genome shotgun (WGS) entry which is preliminary data.</text>
</comment>
<evidence type="ECO:0000313" key="4">
    <source>
        <dbReference type="Proteomes" id="UP001481413"/>
    </source>
</evidence>